<name>A0A1H5RZ02_9RHOB</name>
<evidence type="ECO:0000313" key="12">
    <source>
        <dbReference type="Proteomes" id="UP000236752"/>
    </source>
</evidence>
<dbReference type="CDD" id="cd17546">
    <property type="entry name" value="REC_hyHK_CKI1_RcsC-like"/>
    <property type="match status" value="1"/>
</dbReference>
<dbReference type="SMART" id="SM00388">
    <property type="entry name" value="HisKA"/>
    <property type="match status" value="1"/>
</dbReference>
<dbReference type="Pfam" id="PF02518">
    <property type="entry name" value="HATPase_c"/>
    <property type="match status" value="1"/>
</dbReference>
<dbReference type="SMART" id="SM00091">
    <property type="entry name" value="PAS"/>
    <property type="match status" value="1"/>
</dbReference>
<evidence type="ECO:0000259" key="9">
    <source>
        <dbReference type="PROSITE" id="PS50110"/>
    </source>
</evidence>
<evidence type="ECO:0000256" key="4">
    <source>
        <dbReference type="ARBA" id="ARBA00022679"/>
    </source>
</evidence>
<evidence type="ECO:0000256" key="2">
    <source>
        <dbReference type="ARBA" id="ARBA00012438"/>
    </source>
</evidence>
<gene>
    <name evidence="11" type="ORF">SAMN04488045_0042</name>
</gene>
<dbReference type="Proteomes" id="UP000236752">
    <property type="component" value="Unassembled WGS sequence"/>
</dbReference>
<dbReference type="InterPro" id="IPR000014">
    <property type="entry name" value="PAS"/>
</dbReference>
<evidence type="ECO:0000259" key="10">
    <source>
        <dbReference type="PROSITE" id="PS50112"/>
    </source>
</evidence>
<dbReference type="NCBIfam" id="TIGR00229">
    <property type="entry name" value="sensory_box"/>
    <property type="match status" value="1"/>
</dbReference>
<dbReference type="Gene3D" id="3.30.565.10">
    <property type="entry name" value="Histidine kinase-like ATPase, C-terminal domain"/>
    <property type="match status" value="1"/>
</dbReference>
<dbReference type="InterPro" id="IPR003661">
    <property type="entry name" value="HisK_dim/P_dom"/>
</dbReference>
<dbReference type="Pfam" id="PF13426">
    <property type="entry name" value="PAS_9"/>
    <property type="match status" value="1"/>
</dbReference>
<reference evidence="11 12" key="1">
    <citation type="submission" date="2016-10" db="EMBL/GenBank/DDBJ databases">
        <authorList>
            <person name="de Groot N.N."/>
        </authorList>
    </citation>
    <scope>NUCLEOTIDE SEQUENCE [LARGE SCALE GENOMIC DNA]</scope>
    <source>
        <strain evidence="11 12">DSM 26915</strain>
    </source>
</reference>
<keyword evidence="12" id="KW-1185">Reference proteome</keyword>
<dbReference type="Pfam" id="PF00512">
    <property type="entry name" value="HisKA"/>
    <property type="match status" value="1"/>
</dbReference>
<proteinExistence type="predicted"/>
<dbReference type="SUPFAM" id="SSF52172">
    <property type="entry name" value="CheY-like"/>
    <property type="match status" value="1"/>
</dbReference>
<dbReference type="CDD" id="cd00130">
    <property type="entry name" value="PAS"/>
    <property type="match status" value="1"/>
</dbReference>
<dbReference type="InterPro" id="IPR036890">
    <property type="entry name" value="HATPase_C_sf"/>
</dbReference>
<dbReference type="PROSITE" id="PS50112">
    <property type="entry name" value="PAS"/>
    <property type="match status" value="1"/>
</dbReference>
<dbReference type="InterPro" id="IPR035965">
    <property type="entry name" value="PAS-like_dom_sf"/>
</dbReference>
<feature type="transmembrane region" description="Helical" evidence="7">
    <location>
        <begin position="195"/>
        <end position="217"/>
    </location>
</feature>
<evidence type="ECO:0000256" key="5">
    <source>
        <dbReference type="ARBA" id="ARBA00022777"/>
    </source>
</evidence>
<dbReference type="SUPFAM" id="SSF47226">
    <property type="entry name" value="Histidine-containing phosphotransfer domain, HPT domain"/>
    <property type="match status" value="1"/>
</dbReference>
<dbReference type="Gene3D" id="3.30.450.20">
    <property type="entry name" value="PAS domain"/>
    <property type="match status" value="1"/>
</dbReference>
<feature type="domain" description="PAS" evidence="10">
    <location>
        <begin position="230"/>
        <end position="301"/>
    </location>
</feature>
<accession>A0A1H5RZ02</accession>
<dbReference type="SMART" id="SM00387">
    <property type="entry name" value="HATPase_c"/>
    <property type="match status" value="1"/>
</dbReference>
<dbReference type="EC" id="2.7.13.3" evidence="2"/>
<keyword evidence="7" id="KW-0812">Transmembrane</keyword>
<keyword evidence="7" id="KW-0472">Membrane</keyword>
<keyword evidence="5 11" id="KW-0418">Kinase</keyword>
<keyword evidence="4" id="KW-0808">Transferase</keyword>
<keyword evidence="3 6" id="KW-0597">Phosphoprotein</keyword>
<evidence type="ECO:0000259" key="8">
    <source>
        <dbReference type="PROSITE" id="PS50109"/>
    </source>
</evidence>
<dbReference type="GO" id="GO:0000155">
    <property type="term" value="F:phosphorelay sensor kinase activity"/>
    <property type="evidence" value="ECO:0007669"/>
    <property type="project" value="InterPro"/>
</dbReference>
<dbReference type="EMBL" id="FNUZ01000001">
    <property type="protein sequence ID" value="SEF43583.1"/>
    <property type="molecule type" value="Genomic_DNA"/>
</dbReference>
<dbReference type="CDD" id="cd00082">
    <property type="entry name" value="HisKA"/>
    <property type="match status" value="1"/>
</dbReference>
<dbReference type="SUPFAM" id="SSF55785">
    <property type="entry name" value="PYP-like sensor domain (PAS domain)"/>
    <property type="match status" value="1"/>
</dbReference>
<evidence type="ECO:0000256" key="3">
    <source>
        <dbReference type="ARBA" id="ARBA00022553"/>
    </source>
</evidence>
<dbReference type="SMART" id="SM00448">
    <property type="entry name" value="REC"/>
    <property type="match status" value="1"/>
</dbReference>
<dbReference type="Gene3D" id="3.40.50.2300">
    <property type="match status" value="1"/>
</dbReference>
<evidence type="ECO:0000256" key="6">
    <source>
        <dbReference type="PROSITE-ProRule" id="PRU00169"/>
    </source>
</evidence>
<dbReference type="PANTHER" id="PTHR43047">
    <property type="entry name" value="TWO-COMPONENT HISTIDINE PROTEIN KINASE"/>
    <property type="match status" value="1"/>
</dbReference>
<dbReference type="SUPFAM" id="SSF55874">
    <property type="entry name" value="ATPase domain of HSP90 chaperone/DNA topoisomerase II/histidine kinase"/>
    <property type="match status" value="1"/>
</dbReference>
<evidence type="ECO:0000256" key="1">
    <source>
        <dbReference type="ARBA" id="ARBA00000085"/>
    </source>
</evidence>
<dbReference type="InterPro" id="IPR004358">
    <property type="entry name" value="Sig_transdc_His_kin-like_C"/>
</dbReference>
<dbReference type="AlphaFoldDB" id="A0A1H5RZ02"/>
<dbReference type="InterPro" id="IPR011006">
    <property type="entry name" value="CheY-like_superfamily"/>
</dbReference>
<comment type="catalytic activity">
    <reaction evidence="1">
        <text>ATP + protein L-histidine = ADP + protein N-phospho-L-histidine.</text>
        <dbReference type="EC" id="2.7.13.3"/>
    </reaction>
</comment>
<evidence type="ECO:0000313" key="11">
    <source>
        <dbReference type="EMBL" id="SEF43583.1"/>
    </source>
</evidence>
<dbReference type="Pfam" id="PF00072">
    <property type="entry name" value="Response_reg"/>
    <property type="match status" value="1"/>
</dbReference>
<feature type="domain" description="Response regulatory" evidence="9">
    <location>
        <begin position="622"/>
        <end position="738"/>
    </location>
</feature>
<organism evidence="11 12">
    <name type="scientific">Thalassococcus halodurans</name>
    <dbReference type="NCBI Taxonomy" id="373675"/>
    <lineage>
        <taxon>Bacteria</taxon>
        <taxon>Pseudomonadati</taxon>
        <taxon>Pseudomonadota</taxon>
        <taxon>Alphaproteobacteria</taxon>
        <taxon>Rhodobacterales</taxon>
        <taxon>Roseobacteraceae</taxon>
        <taxon>Thalassococcus</taxon>
    </lineage>
</organism>
<feature type="domain" description="Histidine kinase" evidence="8">
    <location>
        <begin position="378"/>
        <end position="598"/>
    </location>
</feature>
<protein>
    <recommendedName>
        <fullName evidence="2">histidine kinase</fullName>
        <ecNumber evidence="2">2.7.13.3</ecNumber>
    </recommendedName>
</protein>
<dbReference type="InterPro" id="IPR036641">
    <property type="entry name" value="HPT_dom_sf"/>
</dbReference>
<dbReference type="InterPro" id="IPR003594">
    <property type="entry name" value="HATPase_dom"/>
</dbReference>
<dbReference type="InterPro" id="IPR001789">
    <property type="entry name" value="Sig_transdc_resp-reg_receiver"/>
</dbReference>
<dbReference type="PROSITE" id="PS50109">
    <property type="entry name" value="HIS_KIN"/>
    <property type="match status" value="1"/>
</dbReference>
<evidence type="ECO:0000256" key="7">
    <source>
        <dbReference type="SAM" id="Phobius"/>
    </source>
</evidence>
<feature type="transmembrane region" description="Helical" evidence="7">
    <location>
        <begin position="20"/>
        <end position="41"/>
    </location>
</feature>
<dbReference type="SUPFAM" id="SSF47384">
    <property type="entry name" value="Homodimeric domain of signal transducing histidine kinase"/>
    <property type="match status" value="1"/>
</dbReference>
<dbReference type="PRINTS" id="PR00344">
    <property type="entry name" value="BCTRLSENSOR"/>
</dbReference>
<keyword evidence="7" id="KW-1133">Transmembrane helix</keyword>
<dbReference type="PROSITE" id="PS50110">
    <property type="entry name" value="RESPONSE_REGULATORY"/>
    <property type="match status" value="1"/>
</dbReference>
<dbReference type="InterPro" id="IPR005467">
    <property type="entry name" value="His_kinase_dom"/>
</dbReference>
<dbReference type="InterPro" id="IPR036097">
    <property type="entry name" value="HisK_dim/P_sf"/>
</dbReference>
<feature type="modified residue" description="4-aspartylphosphate" evidence="6">
    <location>
        <position position="671"/>
    </location>
</feature>
<dbReference type="Gene3D" id="1.10.287.130">
    <property type="match status" value="1"/>
</dbReference>
<sequence length="879" mass="96936">MPPQPLRDRIFGLGPSARKVTALALLGLLILTCSALITTAINLQDRVADIRAADSDNLGWGVAHLRVDHLDAQITLQSAITDATDGQIDKGQLQLAKREFDVFYSRIDVVSSKLALNEAPENLQSRLAELINARTALTELYDETQSLAVSDWSPILERIKDLRQPVRDLSIDTIAFAVKTEQERRQDERELMLQFLVKTLLLGTVTALSAFLAFRLWRDLETRTAQVARAATMVTKAYEASLNAVIVSNLDGQIILCNAAAERMFRMTTNDMCGKLIENIMVPPRLRQSHRRRLKRLVEGKIQISDSASPHRTYATRSNGEEFPVEFSSTVDNDFGGNPILISFVRDISDQVAAENKMKAALIEARRHAAAKSTFLASMSHEMRTPLHGLIASLELVEMDKLDDSNRELIRTAMECSQRTLAQVNDVLEITRQGESKEARDFFSPTEIVRSIVRDITPLAEERGNAIELHVTGTDAEQKYYGYPGSFTRAVTNLATNASKFTHNGNIDVSLFFVPTGNDVVRLDVEVSDTGPGISEEDQRRIFQFFETVNPGELSADSGNGLGLPIAKIAVDRMGGKLSLESEVGKGSTFCFSLSLELVTADAERPQPALTPVTMRAPTPRNILIVDDNQVNLRLISEMLKRQGHKISTATNGRQAVDLAATAHFDIIMMDVSMPVMDGREATRRIRQSGKSVNSYIMGITALVDAVVPDEFLRDGMDSILGKPVSQKQLTDALRQIEDIMSDEEDEEPRVVNQTPEPEGSFDFDQLCGMVGEDMAVQLVTETVSDVQKAIDALETLTDNSADVIHHAVGPTGFIGWTKLSSSLKATELALRQNREDDAKGMLDSLKSCLLEIQKVATEVLEAPHDAGIRPAIMDHPPH</sequence>